<dbReference type="InterPro" id="IPR019027">
    <property type="entry name" value="Pilus_biogenesis_CpaD-related"/>
</dbReference>
<accession>A0A429Z190</accession>
<reference evidence="1 2" key="1">
    <citation type="submission" date="2018-12" db="EMBL/GenBank/DDBJ databases">
        <title>Mesorhizobium carbonis sp. nov., isolated from coal mine water.</title>
        <authorList>
            <person name="Xin W."/>
            <person name="Xu Z."/>
            <person name="Xiang F."/>
            <person name="Zhang J."/>
            <person name="Xi L."/>
            <person name="Liu J."/>
        </authorList>
    </citation>
    <scope>NUCLEOTIDE SEQUENCE [LARGE SCALE GENOMIC DNA]</scope>
    <source>
        <strain evidence="1 2">B2.3</strain>
    </source>
</reference>
<dbReference type="EMBL" id="RWKW01000016">
    <property type="protein sequence ID" value="RST87496.1"/>
    <property type="molecule type" value="Genomic_DNA"/>
</dbReference>
<dbReference type="NCBIfam" id="TIGR02522">
    <property type="entry name" value="pilus_cpaD"/>
    <property type="match status" value="1"/>
</dbReference>
<organism evidence="1 2">
    <name type="scientific">Aquibium carbonis</name>
    <dbReference type="NCBI Taxonomy" id="2495581"/>
    <lineage>
        <taxon>Bacteria</taxon>
        <taxon>Pseudomonadati</taxon>
        <taxon>Pseudomonadota</taxon>
        <taxon>Alphaproteobacteria</taxon>
        <taxon>Hyphomicrobiales</taxon>
        <taxon>Phyllobacteriaceae</taxon>
        <taxon>Aquibium</taxon>
    </lineage>
</organism>
<dbReference type="InterPro" id="IPR013361">
    <property type="entry name" value="Pilus_CpaD"/>
</dbReference>
<comment type="caution">
    <text evidence="1">The sequence shown here is derived from an EMBL/GenBank/DDBJ whole genome shotgun (WGS) entry which is preliminary data.</text>
</comment>
<dbReference type="OrthoDB" id="9802674at2"/>
<dbReference type="Pfam" id="PF09476">
    <property type="entry name" value="Pilus_CpaD"/>
    <property type="match status" value="1"/>
</dbReference>
<keyword evidence="2" id="KW-1185">Reference proteome</keyword>
<evidence type="ECO:0000313" key="2">
    <source>
        <dbReference type="Proteomes" id="UP000278398"/>
    </source>
</evidence>
<gene>
    <name evidence="1" type="ORF">EJC49_05325</name>
</gene>
<dbReference type="AlphaFoldDB" id="A0A429Z190"/>
<evidence type="ECO:0000313" key="1">
    <source>
        <dbReference type="EMBL" id="RST87496.1"/>
    </source>
</evidence>
<name>A0A429Z190_9HYPH</name>
<protein>
    <submittedName>
        <fullName evidence="1">Pilus assembly protein CpaD</fullName>
    </submittedName>
</protein>
<proteinExistence type="predicted"/>
<dbReference type="Proteomes" id="UP000278398">
    <property type="component" value="Unassembled WGS sequence"/>
</dbReference>
<dbReference type="RefSeq" id="WP_126698427.1">
    <property type="nucleotide sequence ID" value="NZ_RWKW01000016.1"/>
</dbReference>
<sequence length="239" mass="25745">MCSAQNHDHAGRRRYRSAARAILLTTVAAALLAGCARRDSITVGSVPDDYRTNHPITVAEQEEKIDLPVGTSDHAMSQVQRVALNGYMAHYDPSAGAPITILYPTGTANAAAASLVAADIARHINRAGVSGGRVHAMPYEAGSPEASPPIRLSYRRMKASTGPCGRWPDDLLKTTENKHYANFGCAYQNNLAAQIANPADLLGPRAPGDIDAENRGDALDEYKNREVSRSFRQTSEVNY</sequence>